<protein>
    <submittedName>
        <fullName evidence="4">Thyrotropin-releasing hormone-degrading ectoenzyme</fullName>
    </submittedName>
</protein>
<dbReference type="InterPro" id="IPR001930">
    <property type="entry name" value="Peptidase_M1"/>
</dbReference>
<proteinExistence type="predicted"/>
<reference evidence="4 5" key="1">
    <citation type="journal article" date="2019" name="Genome Biol. Evol.">
        <title>Whole-Genome Sequencing of the Giant Devil Catfish, Bagarius yarrelli.</title>
        <authorList>
            <person name="Jiang W."/>
            <person name="Lv Y."/>
            <person name="Cheng L."/>
            <person name="Yang K."/>
            <person name="Chao B."/>
            <person name="Wang X."/>
            <person name="Li Y."/>
            <person name="Pan X."/>
            <person name="You X."/>
            <person name="Zhang Y."/>
            <person name="Yang J."/>
            <person name="Li J."/>
            <person name="Zhang X."/>
            <person name="Liu S."/>
            <person name="Sun C."/>
            <person name="Yang J."/>
            <person name="Shi Q."/>
        </authorList>
    </citation>
    <scope>NUCLEOTIDE SEQUENCE [LARGE SCALE GENOMIC DNA]</scope>
    <source>
        <strain evidence="4">JWS20170419001</strain>
        <tissue evidence="4">Muscle</tissue>
    </source>
</reference>
<dbReference type="PANTHER" id="PTHR11533:SF294">
    <property type="entry name" value="THYROTROPIN-RELEASING HORMONE-DEGRADING ECTOENZYME"/>
    <property type="match status" value="1"/>
</dbReference>
<feature type="region of interest" description="Disordered" evidence="1">
    <location>
        <begin position="73"/>
        <end position="101"/>
    </location>
</feature>
<dbReference type="OrthoDB" id="6750768at2759"/>
<dbReference type="InterPro" id="IPR042097">
    <property type="entry name" value="Aminopeptidase_N-like_N_sf"/>
</dbReference>
<dbReference type="GO" id="GO:0005737">
    <property type="term" value="C:cytoplasm"/>
    <property type="evidence" value="ECO:0007669"/>
    <property type="project" value="TreeGrafter"/>
</dbReference>
<dbReference type="GO" id="GO:0070006">
    <property type="term" value="F:metalloaminopeptidase activity"/>
    <property type="evidence" value="ECO:0007669"/>
    <property type="project" value="TreeGrafter"/>
</dbReference>
<dbReference type="GO" id="GO:0005615">
    <property type="term" value="C:extracellular space"/>
    <property type="evidence" value="ECO:0007669"/>
    <property type="project" value="TreeGrafter"/>
</dbReference>
<dbReference type="GO" id="GO:0042277">
    <property type="term" value="F:peptide binding"/>
    <property type="evidence" value="ECO:0007669"/>
    <property type="project" value="TreeGrafter"/>
</dbReference>
<evidence type="ECO:0000259" key="3">
    <source>
        <dbReference type="Pfam" id="PF17900"/>
    </source>
</evidence>
<accession>A0A556VAV1</accession>
<dbReference type="Gene3D" id="2.60.40.1730">
    <property type="entry name" value="tricorn interacting facor f3 domain"/>
    <property type="match status" value="1"/>
</dbReference>
<evidence type="ECO:0000256" key="2">
    <source>
        <dbReference type="SAM" id="Phobius"/>
    </source>
</evidence>
<dbReference type="CDD" id="cd09601">
    <property type="entry name" value="M1_APN-Q_like"/>
    <property type="match status" value="1"/>
</dbReference>
<dbReference type="GO" id="GO:0043171">
    <property type="term" value="P:peptide catabolic process"/>
    <property type="evidence" value="ECO:0007669"/>
    <property type="project" value="TreeGrafter"/>
</dbReference>
<feature type="domain" description="Aminopeptidase N-like N-terminal" evidence="3">
    <location>
        <begin position="109"/>
        <end position="295"/>
    </location>
</feature>
<sequence length="368" mass="42354">MGIEDLSMRNGGAVSDHWADNVVVRPRTTEEHITVHKRLVLAFAISILTLIVVTAIAVMLGVRFEKCSSVTERDVVPDSGGNQSRDGNSEHKVEESEPWRHSRLPATLHPRHYDLQLSVHMDNYTFSGKVSIEFQCINATKFIVLHADRLDVKKVAVYSDSKKTGALRIHRHFHYAPNQVYVITLHREMKPLRTYKINITFEAQIENELLGFFRSSYILHSEKRYLAVTQFSPTHARKAFPCFDEPIYKATFVVRLRHDALYQSLSNMPIEASSLDEDGWVNNHFFRTPRMSTYYLAWAICNFTYQEVITDSGVVIRLYARPDAIQSGSGDYALQITKRLLNFYQHYFKVKYSLPKLVLVAHISRKSS</sequence>
<keyword evidence="2" id="KW-0812">Transmembrane</keyword>
<dbReference type="InterPro" id="IPR034016">
    <property type="entry name" value="M1_APN-typ"/>
</dbReference>
<dbReference type="SUPFAM" id="SSF55486">
    <property type="entry name" value="Metalloproteases ('zincins'), catalytic domain"/>
    <property type="match status" value="1"/>
</dbReference>
<evidence type="ECO:0000313" key="5">
    <source>
        <dbReference type="Proteomes" id="UP000319801"/>
    </source>
</evidence>
<feature type="compositionally biased region" description="Basic and acidic residues" evidence="1">
    <location>
        <begin position="87"/>
        <end position="100"/>
    </location>
</feature>
<name>A0A556VAV1_BAGYA</name>
<keyword evidence="5" id="KW-1185">Reference proteome</keyword>
<comment type="caution">
    <text evidence="4">The sequence shown here is derived from an EMBL/GenBank/DDBJ whole genome shotgun (WGS) entry which is preliminary data.</text>
</comment>
<keyword evidence="2" id="KW-0472">Membrane</keyword>
<evidence type="ECO:0000313" key="4">
    <source>
        <dbReference type="EMBL" id="TTG02121.1"/>
    </source>
</evidence>
<dbReference type="InterPro" id="IPR050344">
    <property type="entry name" value="Peptidase_M1_aminopeptidases"/>
</dbReference>
<dbReference type="SUPFAM" id="SSF63737">
    <property type="entry name" value="Leukotriene A4 hydrolase N-terminal domain"/>
    <property type="match status" value="1"/>
</dbReference>
<dbReference type="GO" id="GO:0006508">
    <property type="term" value="P:proteolysis"/>
    <property type="evidence" value="ECO:0007669"/>
    <property type="project" value="InterPro"/>
</dbReference>
<dbReference type="AlphaFoldDB" id="A0A556VAV1"/>
<gene>
    <name evidence="4" type="ORF">Baya_15057</name>
</gene>
<dbReference type="InterPro" id="IPR045357">
    <property type="entry name" value="Aminopeptidase_N-like_N"/>
</dbReference>
<dbReference type="EMBL" id="VCAZ01000199">
    <property type="protein sequence ID" value="TTG02121.1"/>
    <property type="molecule type" value="Genomic_DNA"/>
</dbReference>
<dbReference type="Gene3D" id="3.30.2010.30">
    <property type="match status" value="1"/>
</dbReference>
<dbReference type="PANTHER" id="PTHR11533">
    <property type="entry name" value="PROTEASE M1 ZINC METALLOPROTEASE"/>
    <property type="match status" value="1"/>
</dbReference>
<dbReference type="GO" id="GO:0016020">
    <property type="term" value="C:membrane"/>
    <property type="evidence" value="ECO:0007669"/>
    <property type="project" value="TreeGrafter"/>
</dbReference>
<dbReference type="GO" id="GO:0008270">
    <property type="term" value="F:zinc ion binding"/>
    <property type="evidence" value="ECO:0007669"/>
    <property type="project" value="TreeGrafter"/>
</dbReference>
<dbReference type="Proteomes" id="UP000319801">
    <property type="component" value="Unassembled WGS sequence"/>
</dbReference>
<dbReference type="PRINTS" id="PR00756">
    <property type="entry name" value="ALADIPTASE"/>
</dbReference>
<organism evidence="4 5">
    <name type="scientific">Bagarius yarrelli</name>
    <name type="common">Goonch</name>
    <name type="synonym">Bagrus yarrelli</name>
    <dbReference type="NCBI Taxonomy" id="175774"/>
    <lineage>
        <taxon>Eukaryota</taxon>
        <taxon>Metazoa</taxon>
        <taxon>Chordata</taxon>
        <taxon>Craniata</taxon>
        <taxon>Vertebrata</taxon>
        <taxon>Euteleostomi</taxon>
        <taxon>Actinopterygii</taxon>
        <taxon>Neopterygii</taxon>
        <taxon>Teleostei</taxon>
        <taxon>Ostariophysi</taxon>
        <taxon>Siluriformes</taxon>
        <taxon>Sisoridae</taxon>
        <taxon>Sisorinae</taxon>
        <taxon>Bagarius</taxon>
    </lineage>
</organism>
<feature type="transmembrane region" description="Helical" evidence="2">
    <location>
        <begin position="39"/>
        <end position="62"/>
    </location>
</feature>
<evidence type="ECO:0000256" key="1">
    <source>
        <dbReference type="SAM" id="MobiDB-lite"/>
    </source>
</evidence>
<keyword evidence="2" id="KW-1133">Transmembrane helix</keyword>
<dbReference type="Pfam" id="PF17900">
    <property type="entry name" value="Peptidase_M1_N"/>
    <property type="match status" value="1"/>
</dbReference>
<dbReference type="FunFam" id="2.60.40.1730:FF:000007">
    <property type="entry name" value="thyrotropin-releasing hormone-degrading ectoenzyme"/>
    <property type="match status" value="1"/>
</dbReference>